<evidence type="ECO:0000313" key="3">
    <source>
        <dbReference type="Proteomes" id="UP000313359"/>
    </source>
</evidence>
<name>A0A5C2RPN2_9APHY</name>
<feature type="compositionally biased region" description="Basic and acidic residues" evidence="1">
    <location>
        <begin position="40"/>
        <end position="55"/>
    </location>
</feature>
<feature type="region of interest" description="Disordered" evidence="1">
    <location>
        <begin position="1"/>
        <end position="77"/>
    </location>
</feature>
<keyword evidence="3" id="KW-1185">Reference proteome</keyword>
<dbReference type="OrthoDB" id="10672962at2759"/>
<dbReference type="Proteomes" id="UP000313359">
    <property type="component" value="Unassembled WGS sequence"/>
</dbReference>
<evidence type="ECO:0000256" key="1">
    <source>
        <dbReference type="SAM" id="MobiDB-lite"/>
    </source>
</evidence>
<dbReference type="EMBL" id="ML122336">
    <property type="protein sequence ID" value="RPD52879.1"/>
    <property type="molecule type" value="Genomic_DNA"/>
</dbReference>
<dbReference type="AlphaFoldDB" id="A0A5C2RPN2"/>
<accession>A0A5C2RPN2</accession>
<protein>
    <submittedName>
        <fullName evidence="2">Uncharacterized protein</fullName>
    </submittedName>
</protein>
<proteinExistence type="predicted"/>
<feature type="compositionally biased region" description="Basic residues" evidence="1">
    <location>
        <begin position="1"/>
        <end position="13"/>
    </location>
</feature>
<sequence>MVKGGKRNKKARGHQIPLSVPDPVSTTTNSGQLPHVGGETVRRESLFSEPPKPEKSLLSNARDISSSQPQPTRPIPPTALYLLPRVRSNSLYTERVNSAVTTSSKSSATPLELVSGGYGRQRSGPARTASLYPVYLPPLSHPSAITAIFQEPYRHPRKPWTRHTSCRGVHFPSIYAGPRGDLVQRVVCDEREPGASDLSETSDVKVYIFHALVVWRPAQQRRPNMASKVAGFESNVMEVPSNPAESQQPANKEDVDAIYLWIIAERLFTGIHNLLHGPGSDKQWATVWRDRSSATEQDRWELMGNLQFVQGICEKGLDLLNAEERPDATSSHTSHTTITDAILSLQSTHDRLKKLPWSEEFGIAIRDLTRSWHAHDHRRDRSPVDLNNVLESLCQLYSKTSKARKDWENDLKESFECALLAATKVIDACEMTRQDVNWVHTDSSNDAAPIDPPVQYTNVTPWIIAMTRWKQRSSTTSTSESRRAPVTVANTVRTTWQQIPVQALQPAKHYERWRPNFPREMDSDDDA</sequence>
<evidence type="ECO:0000313" key="2">
    <source>
        <dbReference type="EMBL" id="RPD52879.1"/>
    </source>
</evidence>
<reference evidence="2" key="1">
    <citation type="journal article" date="2018" name="Genome Biol. Evol.">
        <title>Genomics and development of Lentinus tigrinus, a white-rot wood-decaying mushroom with dimorphic fruiting bodies.</title>
        <authorList>
            <person name="Wu B."/>
            <person name="Xu Z."/>
            <person name="Knudson A."/>
            <person name="Carlson A."/>
            <person name="Chen N."/>
            <person name="Kovaka S."/>
            <person name="LaButti K."/>
            <person name="Lipzen A."/>
            <person name="Pennachio C."/>
            <person name="Riley R."/>
            <person name="Schakwitz W."/>
            <person name="Umezawa K."/>
            <person name="Ohm R.A."/>
            <person name="Grigoriev I.V."/>
            <person name="Nagy L.G."/>
            <person name="Gibbons J."/>
            <person name="Hibbett D."/>
        </authorList>
    </citation>
    <scope>NUCLEOTIDE SEQUENCE [LARGE SCALE GENOMIC DNA]</scope>
    <source>
        <strain evidence="2">ALCF2SS1-6</strain>
    </source>
</reference>
<gene>
    <name evidence="2" type="ORF">L227DRAFT_645589</name>
</gene>
<feature type="compositionally biased region" description="Polar residues" evidence="1">
    <location>
        <begin position="57"/>
        <end position="70"/>
    </location>
</feature>
<organism evidence="2 3">
    <name type="scientific">Lentinus tigrinus ALCF2SS1-6</name>
    <dbReference type="NCBI Taxonomy" id="1328759"/>
    <lineage>
        <taxon>Eukaryota</taxon>
        <taxon>Fungi</taxon>
        <taxon>Dikarya</taxon>
        <taxon>Basidiomycota</taxon>
        <taxon>Agaricomycotina</taxon>
        <taxon>Agaricomycetes</taxon>
        <taxon>Polyporales</taxon>
        <taxon>Polyporaceae</taxon>
        <taxon>Lentinus</taxon>
    </lineage>
</organism>